<protein>
    <submittedName>
        <fullName evidence="4">(2Fe-2S)-binding protein</fullName>
    </submittedName>
</protein>
<evidence type="ECO:0000256" key="1">
    <source>
        <dbReference type="ARBA" id="ARBA00022630"/>
    </source>
</evidence>
<feature type="domain" description="2Fe-2S ferredoxin-type" evidence="3">
    <location>
        <begin position="2"/>
        <end position="94"/>
    </location>
</feature>
<keyword evidence="2" id="KW-0274">FAD</keyword>
<proteinExistence type="predicted"/>
<evidence type="ECO:0000313" key="4">
    <source>
        <dbReference type="EMBL" id="MBP3965983.1"/>
    </source>
</evidence>
<accession>A0ABS5CJD7</accession>
<dbReference type="Gene3D" id="3.10.20.30">
    <property type="match status" value="1"/>
</dbReference>
<keyword evidence="1" id="KW-0285">Flavoprotein</keyword>
<evidence type="ECO:0000259" key="3">
    <source>
        <dbReference type="PROSITE" id="PS51085"/>
    </source>
</evidence>
<dbReference type="InterPro" id="IPR001041">
    <property type="entry name" value="2Fe-2S_ferredoxin-type"/>
</dbReference>
<organism evidence="4 5">
    <name type="scientific">Paenibacillus lignilyticus</name>
    <dbReference type="NCBI Taxonomy" id="1172615"/>
    <lineage>
        <taxon>Bacteria</taxon>
        <taxon>Bacillati</taxon>
        <taxon>Bacillota</taxon>
        <taxon>Bacilli</taxon>
        <taxon>Bacillales</taxon>
        <taxon>Paenibacillaceae</taxon>
        <taxon>Paenibacillus</taxon>
    </lineage>
</organism>
<dbReference type="InterPro" id="IPR012675">
    <property type="entry name" value="Beta-grasp_dom_sf"/>
</dbReference>
<dbReference type="SUPFAM" id="SSF54292">
    <property type="entry name" value="2Fe-2S ferredoxin-like"/>
    <property type="match status" value="1"/>
</dbReference>
<reference evidence="4 5" key="1">
    <citation type="submission" date="2021-04" db="EMBL/GenBank/DDBJ databases">
        <title>Paenibacillus sp. DLE-14 whole genome sequence.</title>
        <authorList>
            <person name="Ham Y.J."/>
        </authorList>
    </citation>
    <scope>NUCLEOTIDE SEQUENCE [LARGE SCALE GENOMIC DNA]</scope>
    <source>
        <strain evidence="4 5">DLE-14</strain>
    </source>
</reference>
<sequence length="107" mass="11228">MPTVQVQGRGTFEAEEGKKLVLVLEDNGIDILHRCGGNAKCTTCSVEVLAGDAGEMGEAEAAVRQAKGITEPNVRLSCQIRVHGDLTVNPLKTAASTGLEPGTRPQD</sequence>
<dbReference type="Proteomes" id="UP000673394">
    <property type="component" value="Unassembled WGS sequence"/>
</dbReference>
<name>A0ABS5CJD7_9BACL</name>
<dbReference type="EMBL" id="JAGKSP010000014">
    <property type="protein sequence ID" value="MBP3965983.1"/>
    <property type="molecule type" value="Genomic_DNA"/>
</dbReference>
<dbReference type="InterPro" id="IPR036010">
    <property type="entry name" value="2Fe-2S_ferredoxin-like_sf"/>
</dbReference>
<dbReference type="RefSeq" id="WP_210662789.1">
    <property type="nucleotide sequence ID" value="NZ_JAGKSP010000014.1"/>
</dbReference>
<dbReference type="PANTHER" id="PTHR43644:SF1">
    <property type="entry name" value="NAD(P)H-FLAVIN REDUCTASE"/>
    <property type="match status" value="1"/>
</dbReference>
<dbReference type="PROSITE" id="PS51085">
    <property type="entry name" value="2FE2S_FER_2"/>
    <property type="match status" value="1"/>
</dbReference>
<dbReference type="Pfam" id="PF00111">
    <property type="entry name" value="Fer2"/>
    <property type="match status" value="1"/>
</dbReference>
<gene>
    <name evidence="4" type="ORF">I8J30_25085</name>
</gene>
<dbReference type="PANTHER" id="PTHR43644">
    <property type="entry name" value="NA(+)-TRANSLOCATING NADH-QUINONE REDUCTASE SUBUNIT"/>
    <property type="match status" value="1"/>
</dbReference>
<keyword evidence="5" id="KW-1185">Reference proteome</keyword>
<evidence type="ECO:0000256" key="2">
    <source>
        <dbReference type="ARBA" id="ARBA00022827"/>
    </source>
</evidence>
<evidence type="ECO:0000313" key="5">
    <source>
        <dbReference type="Proteomes" id="UP000673394"/>
    </source>
</evidence>
<comment type="caution">
    <text evidence="4">The sequence shown here is derived from an EMBL/GenBank/DDBJ whole genome shotgun (WGS) entry which is preliminary data.</text>
</comment>
<dbReference type="CDD" id="cd00207">
    <property type="entry name" value="fer2"/>
    <property type="match status" value="1"/>
</dbReference>